<dbReference type="Proteomes" id="UP001256673">
    <property type="component" value="Unassembled WGS sequence"/>
</dbReference>
<sequence length="112" mass="11724">MVMEAPLSRSGSLKAAARAAAKLAALSAPTTPTVISPSPVASSALETITEIPWTRIDLDLYEVARGGYIVGYVEVVGAVFVALGGTRYDRAVEVSQHLTFHAAVDVLVRRGA</sequence>
<comment type="caution">
    <text evidence="1">The sequence shown here is derived from an EMBL/GenBank/DDBJ whole genome shotgun (WGS) entry which is preliminary data.</text>
</comment>
<accession>A0ABU3RW20</accession>
<organism evidence="1 2">
    <name type="scientific">Microbacterium algihabitans</name>
    <dbReference type="NCBI Taxonomy" id="3075992"/>
    <lineage>
        <taxon>Bacteria</taxon>
        <taxon>Bacillati</taxon>
        <taxon>Actinomycetota</taxon>
        <taxon>Actinomycetes</taxon>
        <taxon>Micrococcales</taxon>
        <taxon>Microbacteriaceae</taxon>
        <taxon>Microbacterium</taxon>
    </lineage>
</organism>
<keyword evidence="2" id="KW-1185">Reference proteome</keyword>
<evidence type="ECO:0000313" key="1">
    <source>
        <dbReference type="EMBL" id="MDU0327075.1"/>
    </source>
</evidence>
<evidence type="ECO:0000313" key="2">
    <source>
        <dbReference type="Proteomes" id="UP001256673"/>
    </source>
</evidence>
<protein>
    <submittedName>
        <fullName evidence="1">Uncharacterized protein</fullName>
    </submittedName>
</protein>
<gene>
    <name evidence="1" type="ORF">RWH43_09940</name>
</gene>
<dbReference type="EMBL" id="JAWDIU010000003">
    <property type="protein sequence ID" value="MDU0327075.1"/>
    <property type="molecule type" value="Genomic_DNA"/>
</dbReference>
<dbReference type="RefSeq" id="WP_144832812.1">
    <property type="nucleotide sequence ID" value="NZ_JAWDIU010000003.1"/>
</dbReference>
<name>A0ABU3RW20_9MICO</name>
<reference evidence="1 2" key="1">
    <citation type="submission" date="2023-09" db="EMBL/GenBank/DDBJ databases">
        <title>Microbacterium fusihabitans sp. nov., Microbacterium phycihabitans sp. nov., and Microbacterium cervinum sp. nov., isolated from dried seaweeds of beach.</title>
        <authorList>
            <person name="Lee S.D."/>
        </authorList>
    </citation>
    <scope>NUCLEOTIDE SEQUENCE [LARGE SCALE GENOMIC DNA]</scope>
    <source>
        <strain evidence="1 2">KSW2-21</strain>
    </source>
</reference>
<proteinExistence type="predicted"/>